<name>A0A8J4DHG3_9ACTN</name>
<evidence type="ECO:0000313" key="5">
    <source>
        <dbReference type="EMBL" id="GIJ02112.1"/>
    </source>
</evidence>
<protein>
    <submittedName>
        <fullName evidence="5">Oxidoreductase</fullName>
    </submittedName>
</protein>
<organism evidence="5 6">
    <name type="scientific">Spirilliplanes yamanashiensis</name>
    <dbReference type="NCBI Taxonomy" id="42233"/>
    <lineage>
        <taxon>Bacteria</taxon>
        <taxon>Bacillati</taxon>
        <taxon>Actinomycetota</taxon>
        <taxon>Actinomycetes</taxon>
        <taxon>Micromonosporales</taxon>
        <taxon>Micromonosporaceae</taxon>
        <taxon>Spirilliplanes</taxon>
    </lineage>
</organism>
<dbReference type="GO" id="GO:0016491">
    <property type="term" value="F:oxidoreductase activity"/>
    <property type="evidence" value="ECO:0007669"/>
    <property type="project" value="UniProtKB-KW"/>
</dbReference>
<feature type="domain" description="Gfo/Idh/MocA-like oxidoreductase N-terminal" evidence="3">
    <location>
        <begin position="6"/>
        <end position="123"/>
    </location>
</feature>
<proteinExistence type="inferred from homology"/>
<keyword evidence="6" id="KW-1185">Reference proteome</keyword>
<dbReference type="SUPFAM" id="SSF55347">
    <property type="entry name" value="Glyceraldehyde-3-phosphate dehydrogenase-like, C-terminal domain"/>
    <property type="match status" value="1"/>
</dbReference>
<dbReference type="Gene3D" id="3.30.360.10">
    <property type="entry name" value="Dihydrodipicolinate Reductase, domain 2"/>
    <property type="match status" value="1"/>
</dbReference>
<dbReference type="InterPro" id="IPR050984">
    <property type="entry name" value="Gfo/Idh/MocA_domain"/>
</dbReference>
<comment type="caution">
    <text evidence="5">The sequence shown here is derived from an EMBL/GenBank/DDBJ whole genome shotgun (WGS) entry which is preliminary data.</text>
</comment>
<accession>A0A8J4DHG3</accession>
<dbReference type="PANTHER" id="PTHR22604">
    <property type="entry name" value="OXIDOREDUCTASES"/>
    <property type="match status" value="1"/>
</dbReference>
<sequence length="327" mass="34575">MSDQRVRWGILGTGKIAGKFVSDLPLVPGAELAAVGSRTQASAEKFAAEHGAARAHGSWDALAADPDVDVVYIATPHIAHVAATTLCLEAGKAVLVEKPMALDRPAAQRLTDLAAARGVFLMEAMWMRCHPGIRAVRQLVADGAIGDVTAVHADFGLAGPFEPTHRLRDRALGGGALLDLGIYPVNIAHLVLGAPSSVQAWARLTPEGVDATTGILLGHDSGAVAALTCGIEGESRNQATITGTAGRIELPTRFHYPEVVTVHRTGRDPEVLEFPVEGWGYHFEAAEVQRCVLAGERESPLVPHAATLEVLDVMDRVRAQVGVVYEP</sequence>
<evidence type="ECO:0000259" key="4">
    <source>
        <dbReference type="Pfam" id="PF22725"/>
    </source>
</evidence>
<gene>
    <name evidence="5" type="ORF">Sya03_14640</name>
</gene>
<dbReference type="GO" id="GO:0000166">
    <property type="term" value="F:nucleotide binding"/>
    <property type="evidence" value="ECO:0007669"/>
    <property type="project" value="InterPro"/>
</dbReference>
<dbReference type="SUPFAM" id="SSF51735">
    <property type="entry name" value="NAD(P)-binding Rossmann-fold domains"/>
    <property type="match status" value="1"/>
</dbReference>
<dbReference type="Pfam" id="PF22725">
    <property type="entry name" value="GFO_IDH_MocA_C3"/>
    <property type="match status" value="1"/>
</dbReference>
<evidence type="ECO:0000256" key="1">
    <source>
        <dbReference type="ARBA" id="ARBA00010928"/>
    </source>
</evidence>
<comment type="similarity">
    <text evidence="1">Belongs to the Gfo/Idh/MocA family.</text>
</comment>
<dbReference type="RefSeq" id="WP_203937425.1">
    <property type="nucleotide sequence ID" value="NZ_BAAAGJ010000019.1"/>
</dbReference>
<keyword evidence="2" id="KW-0560">Oxidoreductase</keyword>
<dbReference type="AlphaFoldDB" id="A0A8J4DHG3"/>
<feature type="domain" description="GFO/IDH/MocA-like oxidoreductase" evidence="4">
    <location>
        <begin position="133"/>
        <end position="249"/>
    </location>
</feature>
<dbReference type="EMBL" id="BOOY01000008">
    <property type="protein sequence ID" value="GIJ02112.1"/>
    <property type="molecule type" value="Genomic_DNA"/>
</dbReference>
<dbReference type="Gene3D" id="3.40.50.720">
    <property type="entry name" value="NAD(P)-binding Rossmann-like Domain"/>
    <property type="match status" value="1"/>
</dbReference>
<evidence type="ECO:0000313" key="6">
    <source>
        <dbReference type="Proteomes" id="UP000652013"/>
    </source>
</evidence>
<evidence type="ECO:0000256" key="2">
    <source>
        <dbReference type="ARBA" id="ARBA00023002"/>
    </source>
</evidence>
<dbReference type="PANTHER" id="PTHR22604:SF105">
    <property type="entry name" value="TRANS-1,2-DIHYDROBENZENE-1,2-DIOL DEHYDROGENASE"/>
    <property type="match status" value="1"/>
</dbReference>
<dbReference type="InterPro" id="IPR036291">
    <property type="entry name" value="NAD(P)-bd_dom_sf"/>
</dbReference>
<dbReference type="Proteomes" id="UP000652013">
    <property type="component" value="Unassembled WGS sequence"/>
</dbReference>
<evidence type="ECO:0000259" key="3">
    <source>
        <dbReference type="Pfam" id="PF01408"/>
    </source>
</evidence>
<dbReference type="InterPro" id="IPR000683">
    <property type="entry name" value="Gfo/Idh/MocA-like_OxRdtase_N"/>
</dbReference>
<dbReference type="InterPro" id="IPR055170">
    <property type="entry name" value="GFO_IDH_MocA-like_dom"/>
</dbReference>
<dbReference type="Pfam" id="PF01408">
    <property type="entry name" value="GFO_IDH_MocA"/>
    <property type="match status" value="1"/>
</dbReference>
<reference evidence="5" key="1">
    <citation type="submission" date="2021-01" db="EMBL/GenBank/DDBJ databases">
        <title>Whole genome shotgun sequence of Spirilliplanes yamanashiensis NBRC 15828.</title>
        <authorList>
            <person name="Komaki H."/>
            <person name="Tamura T."/>
        </authorList>
    </citation>
    <scope>NUCLEOTIDE SEQUENCE</scope>
    <source>
        <strain evidence="5">NBRC 15828</strain>
    </source>
</reference>